<dbReference type="InterPro" id="IPR043502">
    <property type="entry name" value="DNA/RNA_pol_sf"/>
</dbReference>
<dbReference type="PROSITE" id="PS50878">
    <property type="entry name" value="RT_POL"/>
    <property type="match status" value="1"/>
</dbReference>
<evidence type="ECO:0000256" key="4">
    <source>
        <dbReference type="ARBA" id="ARBA00022723"/>
    </source>
</evidence>
<keyword evidence="6 11" id="KW-0695">RNA-directed DNA polymerase</keyword>
<evidence type="ECO:0000256" key="2">
    <source>
        <dbReference type="ARBA" id="ARBA00022679"/>
    </source>
</evidence>
<dbReference type="GO" id="GO:0051607">
    <property type="term" value="P:defense response to virus"/>
    <property type="evidence" value="ECO:0007669"/>
    <property type="project" value="UniProtKB-KW"/>
</dbReference>
<dbReference type="InterPro" id="IPR000477">
    <property type="entry name" value="RT_dom"/>
</dbReference>
<dbReference type="PANTHER" id="PTHR34047:SF7">
    <property type="entry name" value="RNA-DIRECTED DNA POLYMERASE"/>
    <property type="match status" value="1"/>
</dbReference>
<dbReference type="RefSeq" id="WP_145212229.1">
    <property type="nucleotide sequence ID" value="NZ_CP036269.1"/>
</dbReference>
<dbReference type="GO" id="GO:0003723">
    <property type="term" value="F:RNA binding"/>
    <property type="evidence" value="ECO:0007669"/>
    <property type="project" value="InterPro"/>
</dbReference>
<keyword evidence="2" id="KW-0808">Transferase</keyword>
<name>A0A517RB62_9PLAN</name>
<dbReference type="EC" id="2.7.7.49" evidence="1"/>
<evidence type="ECO:0000256" key="6">
    <source>
        <dbReference type="ARBA" id="ARBA00022918"/>
    </source>
</evidence>
<keyword evidence="4" id="KW-0479">Metal-binding</keyword>
<keyword evidence="12" id="KW-1185">Reference proteome</keyword>
<evidence type="ECO:0000313" key="12">
    <source>
        <dbReference type="Proteomes" id="UP000317171"/>
    </source>
</evidence>
<gene>
    <name evidence="11" type="ORF">Pan241w_11900</name>
</gene>
<dbReference type="PRINTS" id="PR00866">
    <property type="entry name" value="RNADNAPOLMS"/>
</dbReference>
<evidence type="ECO:0000256" key="1">
    <source>
        <dbReference type="ARBA" id="ARBA00012493"/>
    </source>
</evidence>
<protein>
    <recommendedName>
        <fullName evidence="1">RNA-directed DNA polymerase</fullName>
        <ecNumber evidence="1">2.7.7.49</ecNumber>
    </recommendedName>
</protein>
<keyword evidence="5" id="KW-0460">Magnesium</keyword>
<reference evidence="11 12" key="1">
    <citation type="submission" date="2019-02" db="EMBL/GenBank/DDBJ databases">
        <title>Deep-cultivation of Planctomycetes and their phenomic and genomic characterization uncovers novel biology.</title>
        <authorList>
            <person name="Wiegand S."/>
            <person name="Jogler M."/>
            <person name="Boedeker C."/>
            <person name="Pinto D."/>
            <person name="Vollmers J."/>
            <person name="Rivas-Marin E."/>
            <person name="Kohn T."/>
            <person name="Peeters S.H."/>
            <person name="Heuer A."/>
            <person name="Rast P."/>
            <person name="Oberbeckmann S."/>
            <person name="Bunk B."/>
            <person name="Jeske O."/>
            <person name="Meyerdierks A."/>
            <person name="Storesund J.E."/>
            <person name="Kallscheuer N."/>
            <person name="Luecker S."/>
            <person name="Lage O.M."/>
            <person name="Pohl T."/>
            <person name="Merkel B.J."/>
            <person name="Hornburger P."/>
            <person name="Mueller R.-W."/>
            <person name="Bruemmer F."/>
            <person name="Labrenz M."/>
            <person name="Spormann A.M."/>
            <person name="Op den Camp H."/>
            <person name="Overmann J."/>
            <person name="Amann R."/>
            <person name="Jetten M.S.M."/>
            <person name="Mascher T."/>
            <person name="Medema M.H."/>
            <person name="Devos D.P."/>
            <person name="Kaster A.-K."/>
            <person name="Ovreas L."/>
            <person name="Rohde M."/>
            <person name="Galperin M.Y."/>
            <person name="Jogler C."/>
        </authorList>
    </citation>
    <scope>NUCLEOTIDE SEQUENCE [LARGE SCALE GENOMIC DNA]</scope>
    <source>
        <strain evidence="11 12">Pan241w</strain>
    </source>
</reference>
<comment type="catalytic activity">
    <reaction evidence="9">
        <text>DNA(n) + a 2'-deoxyribonucleoside 5'-triphosphate = DNA(n+1) + diphosphate</text>
        <dbReference type="Rhea" id="RHEA:22508"/>
        <dbReference type="Rhea" id="RHEA-COMP:17339"/>
        <dbReference type="Rhea" id="RHEA-COMP:17340"/>
        <dbReference type="ChEBI" id="CHEBI:33019"/>
        <dbReference type="ChEBI" id="CHEBI:61560"/>
        <dbReference type="ChEBI" id="CHEBI:173112"/>
        <dbReference type="EC" id="2.7.7.49"/>
    </reaction>
</comment>
<evidence type="ECO:0000256" key="8">
    <source>
        <dbReference type="ARBA" id="ARBA00034120"/>
    </source>
</evidence>
<evidence type="ECO:0000259" key="10">
    <source>
        <dbReference type="PROSITE" id="PS50878"/>
    </source>
</evidence>
<dbReference type="PANTHER" id="PTHR34047">
    <property type="entry name" value="NUCLEAR INTRON MATURASE 1, MITOCHONDRIAL-RELATED"/>
    <property type="match status" value="1"/>
</dbReference>
<evidence type="ECO:0000256" key="9">
    <source>
        <dbReference type="ARBA" id="ARBA00048173"/>
    </source>
</evidence>
<organism evidence="11 12">
    <name type="scientific">Gimesia alba</name>
    <dbReference type="NCBI Taxonomy" id="2527973"/>
    <lineage>
        <taxon>Bacteria</taxon>
        <taxon>Pseudomonadati</taxon>
        <taxon>Planctomycetota</taxon>
        <taxon>Planctomycetia</taxon>
        <taxon>Planctomycetales</taxon>
        <taxon>Planctomycetaceae</taxon>
        <taxon>Gimesia</taxon>
    </lineage>
</organism>
<dbReference type="AlphaFoldDB" id="A0A517RB62"/>
<comment type="similarity">
    <text evidence="8">Belongs to the bacterial reverse transcriptase family.</text>
</comment>
<evidence type="ECO:0000256" key="3">
    <source>
        <dbReference type="ARBA" id="ARBA00022695"/>
    </source>
</evidence>
<evidence type="ECO:0000313" key="11">
    <source>
        <dbReference type="EMBL" id="QDT41130.1"/>
    </source>
</evidence>
<dbReference type="InterPro" id="IPR000123">
    <property type="entry name" value="Reverse_transcriptase_msDNA"/>
</dbReference>
<dbReference type="CDD" id="cd03487">
    <property type="entry name" value="RT_Bac_retron_II"/>
    <property type="match status" value="1"/>
</dbReference>
<dbReference type="OrthoDB" id="9788687at2"/>
<keyword evidence="7" id="KW-0051">Antiviral defense</keyword>
<dbReference type="GO" id="GO:0003964">
    <property type="term" value="F:RNA-directed DNA polymerase activity"/>
    <property type="evidence" value="ECO:0007669"/>
    <property type="project" value="UniProtKB-KW"/>
</dbReference>
<dbReference type="Proteomes" id="UP000317171">
    <property type="component" value="Chromosome"/>
</dbReference>
<dbReference type="Pfam" id="PF00078">
    <property type="entry name" value="RVT_1"/>
    <property type="match status" value="1"/>
</dbReference>
<evidence type="ECO:0000256" key="7">
    <source>
        <dbReference type="ARBA" id="ARBA00023118"/>
    </source>
</evidence>
<dbReference type="EMBL" id="CP036269">
    <property type="protein sequence ID" value="QDT41130.1"/>
    <property type="molecule type" value="Genomic_DNA"/>
</dbReference>
<sequence length="430" mass="49343">MGFFDFIRQLFFGPAPDRSVARPETSANAEQTKAPRVFRKPRLSPLRYNKKKTFTAPESADVESLPYKLARPYELLRYRSETDHYLDMTQDGDAAKLGRFDLPVFSTPEDIAHWLNLPLGKLAWLTHRFNQSDRPDDVKESHYTYHWLPKRNGFRLIEAPRPFIKLAQQQILLEILNQIPVHDAAHGFVTGHSPVTNAIPHTGKRVVVKFDLENFYASVNFARVVSIFRSVGYCREAALWLARLTTTAIPINMPFPDGSLRPLLPYLSRHLPQGASTSPALANLSAFSLDVRLSGLARSFDADYTRYADDLTFSGSDQFLRSLRVFIPLVNQIIRSERFQANQSKRRVLRDNQQQKVTGVVVNEHTNVPRKEFDLLKAILTNCIRQGPAGQNREQHPDFASHLRGRIAYVQQLNPNRGQRLLQLYEQIRW</sequence>
<dbReference type="InterPro" id="IPR051083">
    <property type="entry name" value="GrpII_Intron_Splice-Mob/Def"/>
</dbReference>
<dbReference type="SUPFAM" id="SSF56672">
    <property type="entry name" value="DNA/RNA polymerases"/>
    <property type="match status" value="1"/>
</dbReference>
<proteinExistence type="inferred from homology"/>
<dbReference type="KEGG" id="gaz:Pan241w_11900"/>
<feature type="domain" description="Reverse transcriptase" evidence="10">
    <location>
        <begin position="129"/>
        <end position="362"/>
    </location>
</feature>
<dbReference type="GO" id="GO:0046872">
    <property type="term" value="F:metal ion binding"/>
    <property type="evidence" value="ECO:0007669"/>
    <property type="project" value="UniProtKB-KW"/>
</dbReference>
<accession>A0A517RB62</accession>
<evidence type="ECO:0000256" key="5">
    <source>
        <dbReference type="ARBA" id="ARBA00022842"/>
    </source>
</evidence>
<keyword evidence="3" id="KW-0548">Nucleotidyltransferase</keyword>